<evidence type="ECO:0000313" key="1">
    <source>
        <dbReference type="EMBL" id="RIT36902.1"/>
    </source>
</evidence>
<sequence length="193" mass="21410">MNVNVSDTKEIDAMKTQEAHAKRVAAAFAANVSASFPARPEPHCYYGMDEEGGEFWMGFCKNGMHWESYLPTGELVTISATNAVSAGGIDMGKFHSHREAIRAIKGRAHELWKALHEPTDQDGTWTFMGHWNDADELELDYYVPGEVEDMRVDVGRYEGGLFADSASGTSPEAAWAALRKEYESDGRAWWLAG</sequence>
<dbReference type="EMBL" id="QXBN01000012">
    <property type="protein sequence ID" value="RIT36902.1"/>
    <property type="molecule type" value="Genomic_DNA"/>
</dbReference>
<gene>
    <name evidence="1" type="ORF">D2E76_16780</name>
</gene>
<comment type="caution">
    <text evidence="1">The sequence shown here is derived from an EMBL/GenBank/DDBJ whole genome shotgun (WGS) entry which is preliminary data.</text>
</comment>
<organism evidence="1 2">
    <name type="scientific">Mycobacteroides abscessus</name>
    <dbReference type="NCBI Taxonomy" id="36809"/>
    <lineage>
        <taxon>Bacteria</taxon>
        <taxon>Bacillati</taxon>
        <taxon>Actinomycetota</taxon>
        <taxon>Actinomycetes</taxon>
        <taxon>Mycobacteriales</taxon>
        <taxon>Mycobacteriaceae</taxon>
        <taxon>Mycobacteroides</taxon>
    </lineage>
</organism>
<accession>A0ABD7HMA3</accession>
<evidence type="ECO:0000313" key="2">
    <source>
        <dbReference type="Proteomes" id="UP000284557"/>
    </source>
</evidence>
<protein>
    <submittedName>
        <fullName evidence="1">Uncharacterized protein</fullName>
    </submittedName>
</protein>
<proteinExistence type="predicted"/>
<name>A0ABD7HMA3_9MYCO</name>
<reference evidence="1 2" key="1">
    <citation type="submission" date="2018-08" db="EMBL/GenBank/DDBJ databases">
        <title>Linezolid Resistance in Mycobacterium abscessus: MIC Distribution and Comprehensive Investigation of Resistance Mechanisms.</title>
        <authorList>
            <person name="Ye M."/>
            <person name="Xu L."/>
            <person name="Zou Y."/>
            <person name="Li B."/>
            <person name="Guo Q."/>
            <person name="Zhang Y."/>
            <person name="Zhan M."/>
            <person name="Xu B."/>
            <person name="Yu F."/>
            <person name="Zhang Z."/>
            <person name="Chu H."/>
        </authorList>
    </citation>
    <scope>NUCLEOTIDE SEQUENCE [LARGE SCALE GENOMIC DNA]</scope>
    <source>
        <strain evidence="1 2">G143</strain>
    </source>
</reference>
<dbReference type="AlphaFoldDB" id="A0ABD7HMA3"/>
<dbReference type="Proteomes" id="UP000284557">
    <property type="component" value="Unassembled WGS sequence"/>
</dbReference>